<dbReference type="Proteomes" id="UP000294194">
    <property type="component" value="Unassembled WGS sequence"/>
</dbReference>
<evidence type="ECO:0000256" key="1">
    <source>
        <dbReference type="SAM" id="Phobius"/>
    </source>
</evidence>
<evidence type="ECO:0000313" key="2">
    <source>
        <dbReference type="EMBL" id="TBN57210.1"/>
    </source>
</evidence>
<keyword evidence="1" id="KW-0472">Membrane</keyword>
<name>A0A4Q9GY47_9MICO</name>
<sequence>MTLKSGVYWRKSKLFGHLCPPGILALDGDQLSFTTATGRLFGGRASDIEASFSGWGTLTVRVDGASYDLVGTAGEMSTPFTPEQIAELQGSALSRSRAAEAAGDGLQLAGGAAAVLGELISVGVQSGKYASGVQILKQWPAVLAEAGAKVQAKSGNYMWWFFGGIGAALLIALVIGVIRNL</sequence>
<accession>A0A4Q9GY47</accession>
<evidence type="ECO:0000313" key="3">
    <source>
        <dbReference type="Proteomes" id="UP000294194"/>
    </source>
</evidence>
<feature type="transmembrane region" description="Helical" evidence="1">
    <location>
        <begin position="157"/>
        <end position="178"/>
    </location>
</feature>
<comment type="caution">
    <text evidence="2">The sequence shown here is derived from an EMBL/GenBank/DDBJ whole genome shotgun (WGS) entry which is preliminary data.</text>
</comment>
<keyword evidence="1" id="KW-1133">Transmembrane helix</keyword>
<proteinExistence type="predicted"/>
<gene>
    <name evidence="2" type="ORF">EYE40_07250</name>
</gene>
<dbReference type="RefSeq" id="WP_130981321.1">
    <property type="nucleotide sequence ID" value="NZ_SISG01000001.1"/>
</dbReference>
<dbReference type="AlphaFoldDB" id="A0A4Q9GY47"/>
<reference evidence="3" key="1">
    <citation type="submission" date="2019-02" db="EMBL/GenBank/DDBJ databases">
        <title>Glaciihabitans arcticus sp. nov., a psychrotolerant bacterium isolated from polar soil.</title>
        <authorList>
            <person name="Dahal R.H."/>
        </authorList>
    </citation>
    <scope>NUCLEOTIDE SEQUENCE [LARGE SCALE GENOMIC DNA]</scope>
    <source>
        <strain evidence="3">RP-3-7</strain>
    </source>
</reference>
<protein>
    <submittedName>
        <fullName evidence="2">Uncharacterized protein</fullName>
    </submittedName>
</protein>
<organism evidence="2 3">
    <name type="scientific">Glaciihabitans arcticus</name>
    <dbReference type="NCBI Taxonomy" id="2668039"/>
    <lineage>
        <taxon>Bacteria</taxon>
        <taxon>Bacillati</taxon>
        <taxon>Actinomycetota</taxon>
        <taxon>Actinomycetes</taxon>
        <taxon>Micrococcales</taxon>
        <taxon>Microbacteriaceae</taxon>
        <taxon>Glaciihabitans</taxon>
    </lineage>
</organism>
<dbReference type="EMBL" id="SISG01000001">
    <property type="protein sequence ID" value="TBN57210.1"/>
    <property type="molecule type" value="Genomic_DNA"/>
</dbReference>
<keyword evidence="1" id="KW-0812">Transmembrane</keyword>
<keyword evidence="3" id="KW-1185">Reference proteome</keyword>